<dbReference type="Gene3D" id="3.90.75.10">
    <property type="entry name" value="Homing Intron 3 (I-ppo) Encoded Endonuclease, Chain A"/>
    <property type="match status" value="1"/>
</dbReference>
<keyword evidence="2" id="KW-0378">Hydrolase</keyword>
<dbReference type="InterPro" id="IPR003615">
    <property type="entry name" value="HNH_nuc"/>
</dbReference>
<dbReference type="InterPro" id="IPR044925">
    <property type="entry name" value="His-Me_finger_sf"/>
</dbReference>
<keyword evidence="2" id="KW-0540">Nuclease</keyword>
<dbReference type="InterPro" id="IPR044930">
    <property type="entry name" value="Homing_endonuclease_His-Me"/>
</dbReference>
<dbReference type="Pfam" id="PF13392">
    <property type="entry name" value="HNH_3"/>
    <property type="match status" value="1"/>
</dbReference>
<dbReference type="EMBL" id="MN481365">
    <property type="protein sequence ID" value="QHI00766.1"/>
    <property type="molecule type" value="Genomic_DNA"/>
</dbReference>
<keyword evidence="2" id="KW-0255">Endonuclease</keyword>
<protein>
    <submittedName>
        <fullName evidence="2">HNH homing endonuclease</fullName>
    </submittedName>
</protein>
<dbReference type="GO" id="GO:0004519">
    <property type="term" value="F:endonuclease activity"/>
    <property type="evidence" value="ECO:0007669"/>
    <property type="project" value="UniProtKB-KW"/>
</dbReference>
<evidence type="ECO:0000259" key="1">
    <source>
        <dbReference type="Pfam" id="PF13392"/>
    </source>
</evidence>
<name>A0A6B9RGY8_9CAUD</name>
<accession>A0A6B9RGY8</accession>
<keyword evidence="3" id="KW-1185">Reference proteome</keyword>
<feature type="domain" description="HNH nuclease" evidence="1">
    <location>
        <begin position="49"/>
        <end position="91"/>
    </location>
</feature>
<evidence type="ECO:0000313" key="2">
    <source>
        <dbReference type="EMBL" id="QHI00766.1"/>
    </source>
</evidence>
<proteinExistence type="predicted"/>
<dbReference type="Proteomes" id="UP000465040">
    <property type="component" value="Segment"/>
</dbReference>
<sequence>MPRLSREALQKKILDNVIPDENGCWIWQKSFGSHGYGNIATGGHRNETAHRVSHEVFIGEIPKGQLVLHSCDNRKCCNPEHLRSGTYKDNSSDAISRGRNKLPPVMIGSDHVNAKLTEEEVLEIYMSTLSQRKLAALFGVSQKLIHCIKRGKAWQHVTQHEELNV</sequence>
<organism evidence="2 3">
    <name type="scientific">Escherichia phage vB_EcoP_PHB19</name>
    <dbReference type="NCBI Taxonomy" id="2698729"/>
    <lineage>
        <taxon>Viruses</taxon>
        <taxon>Duplodnaviria</taxon>
        <taxon>Heunggongvirae</taxon>
        <taxon>Uroviricota</taxon>
        <taxon>Caudoviricetes</taxon>
        <taxon>Autographivirales</taxon>
        <taxon>Autotranscriptaviridae</taxon>
        <taxon>Studiervirinae</taxon>
        <taxon>Teseptimavirus</taxon>
        <taxon>Teseptimavirus PHB19</taxon>
    </lineage>
</organism>
<evidence type="ECO:0000313" key="3">
    <source>
        <dbReference type="Proteomes" id="UP000465040"/>
    </source>
</evidence>
<reference evidence="2 3" key="1">
    <citation type="submission" date="2019-09" db="EMBL/GenBank/DDBJ databases">
        <title>Efficacy of Lytic Podophage and Its a new Exopolysaccharide Depolymerase against Shiga toxin-producing E.coli.</title>
        <authorList>
            <person name="Chen Y."/>
            <person name="Song J."/>
            <person name="Qian P."/>
            <person name="Li X."/>
        </authorList>
    </citation>
    <scope>NUCLEOTIDE SEQUENCE [LARGE SCALE GENOMIC DNA]</scope>
</reference>
<dbReference type="SUPFAM" id="SSF54060">
    <property type="entry name" value="His-Me finger endonucleases"/>
    <property type="match status" value="1"/>
</dbReference>